<dbReference type="GO" id="GO:0016787">
    <property type="term" value="F:hydrolase activity"/>
    <property type="evidence" value="ECO:0007669"/>
    <property type="project" value="UniProtKB-KW"/>
</dbReference>
<name>A0A518AY09_9BACT</name>
<dbReference type="SUPFAM" id="SSF101898">
    <property type="entry name" value="NHL repeat"/>
    <property type="match status" value="1"/>
</dbReference>
<feature type="compositionally biased region" description="Polar residues" evidence="6">
    <location>
        <begin position="69"/>
        <end position="81"/>
    </location>
</feature>
<feature type="compositionally biased region" description="Basic and acidic residues" evidence="6">
    <location>
        <begin position="123"/>
        <end position="134"/>
    </location>
</feature>
<dbReference type="InterPro" id="IPR056823">
    <property type="entry name" value="TEN-like_YD-shell"/>
</dbReference>
<feature type="compositionally biased region" description="Low complexity" evidence="6">
    <location>
        <begin position="142"/>
        <end position="155"/>
    </location>
</feature>
<dbReference type="Gene3D" id="2.120.10.30">
    <property type="entry name" value="TolB, C-terminal domain"/>
    <property type="match status" value="2"/>
</dbReference>
<dbReference type="SUPFAM" id="SSF49313">
    <property type="entry name" value="Cadherin-like"/>
    <property type="match status" value="5"/>
</dbReference>
<keyword evidence="8" id="KW-0378">Hydrolase</keyword>
<dbReference type="SUPFAM" id="SSF63825">
    <property type="entry name" value="YWTD domain"/>
    <property type="match status" value="1"/>
</dbReference>
<dbReference type="PROSITE" id="PS51820">
    <property type="entry name" value="PA14"/>
    <property type="match status" value="1"/>
</dbReference>
<dbReference type="NCBIfam" id="TIGR01643">
    <property type="entry name" value="YD_repeat_2x"/>
    <property type="match status" value="9"/>
</dbReference>
<dbReference type="InterPro" id="IPR006530">
    <property type="entry name" value="YD"/>
</dbReference>
<comment type="similarity">
    <text evidence="1">Belongs to the prespore-cell-inducing factor family.</text>
</comment>
<reference evidence="8 9" key="1">
    <citation type="submission" date="2019-02" db="EMBL/GenBank/DDBJ databases">
        <title>Deep-cultivation of Planctomycetes and their phenomic and genomic characterization uncovers novel biology.</title>
        <authorList>
            <person name="Wiegand S."/>
            <person name="Jogler M."/>
            <person name="Boedeker C."/>
            <person name="Pinto D."/>
            <person name="Vollmers J."/>
            <person name="Rivas-Marin E."/>
            <person name="Kohn T."/>
            <person name="Peeters S.H."/>
            <person name="Heuer A."/>
            <person name="Rast P."/>
            <person name="Oberbeckmann S."/>
            <person name="Bunk B."/>
            <person name="Jeske O."/>
            <person name="Meyerdierks A."/>
            <person name="Storesund J.E."/>
            <person name="Kallscheuer N."/>
            <person name="Luecker S."/>
            <person name="Lage O.M."/>
            <person name="Pohl T."/>
            <person name="Merkel B.J."/>
            <person name="Hornburger P."/>
            <person name="Mueller R.-W."/>
            <person name="Bruemmer F."/>
            <person name="Labrenz M."/>
            <person name="Spormann A.M."/>
            <person name="Op den Camp H."/>
            <person name="Overmann J."/>
            <person name="Amann R."/>
            <person name="Jetten M.S.M."/>
            <person name="Mascher T."/>
            <person name="Medema M.H."/>
            <person name="Devos D.P."/>
            <person name="Kaster A.-K."/>
            <person name="Ovreas L."/>
            <person name="Rohde M."/>
            <person name="Galperin M.Y."/>
            <person name="Jogler C."/>
        </authorList>
    </citation>
    <scope>NUCLEOTIDE SEQUENCE [LARGE SCALE GENOMIC DNA]</scope>
    <source>
        <strain evidence="8 9">Pan216</strain>
    </source>
</reference>
<dbReference type="InterPro" id="IPR015919">
    <property type="entry name" value="Cadherin-like_sf"/>
</dbReference>
<dbReference type="InterPro" id="IPR001258">
    <property type="entry name" value="NHL_repeat"/>
</dbReference>
<feature type="domain" description="PA14" evidence="7">
    <location>
        <begin position="306"/>
        <end position="455"/>
    </location>
</feature>
<dbReference type="PANTHER" id="PTHR32305">
    <property type="match status" value="1"/>
</dbReference>
<dbReference type="InterPro" id="IPR015943">
    <property type="entry name" value="WD40/YVTN_repeat-like_dom_sf"/>
</dbReference>
<dbReference type="RefSeq" id="WP_145254169.1">
    <property type="nucleotide sequence ID" value="NZ_CP036279.1"/>
</dbReference>
<feature type="repeat" description="NHL" evidence="5">
    <location>
        <begin position="1933"/>
        <end position="1975"/>
    </location>
</feature>
<dbReference type="InterPro" id="IPR011042">
    <property type="entry name" value="6-blade_b-propeller_TolB-like"/>
</dbReference>
<keyword evidence="9" id="KW-1185">Reference proteome</keyword>
<protein>
    <submittedName>
        <fullName evidence="8">tRNA3(Ser)-specific nuclease WapA</fullName>
        <ecNumber evidence="8">3.1.-.-</ecNumber>
    </submittedName>
</protein>
<dbReference type="PROSITE" id="PS51125">
    <property type="entry name" value="NHL"/>
    <property type="match status" value="2"/>
</dbReference>
<dbReference type="InterPro" id="IPR011874">
    <property type="entry name" value="Fibro_Slime"/>
</dbReference>
<dbReference type="InterPro" id="IPR028994">
    <property type="entry name" value="Integrin_alpha_N"/>
</dbReference>
<dbReference type="InterPro" id="IPR050708">
    <property type="entry name" value="T6SS_VgrG/RHS"/>
</dbReference>
<dbReference type="InterPro" id="IPR031325">
    <property type="entry name" value="RHS_repeat"/>
</dbReference>
<dbReference type="CDD" id="cd05819">
    <property type="entry name" value="NHL"/>
    <property type="match status" value="3"/>
</dbReference>
<feature type="region of interest" description="Disordered" evidence="6">
    <location>
        <begin position="1"/>
        <end position="37"/>
    </location>
</feature>
<evidence type="ECO:0000256" key="4">
    <source>
        <dbReference type="ARBA" id="ARBA00023180"/>
    </source>
</evidence>
<dbReference type="Proteomes" id="UP000317093">
    <property type="component" value="Chromosome"/>
</dbReference>
<keyword evidence="4" id="KW-0325">Glycoprotein</keyword>
<dbReference type="SMART" id="SM00736">
    <property type="entry name" value="CADG"/>
    <property type="match status" value="2"/>
</dbReference>
<evidence type="ECO:0000256" key="2">
    <source>
        <dbReference type="ARBA" id="ARBA00022729"/>
    </source>
</evidence>
<dbReference type="InterPro" id="IPR037524">
    <property type="entry name" value="PA14/GLEYA"/>
</dbReference>
<dbReference type="OrthoDB" id="232855at2"/>
<dbReference type="SUPFAM" id="SSF117074">
    <property type="entry name" value="Hypothetical protein PA1324"/>
    <property type="match status" value="3"/>
</dbReference>
<dbReference type="InterPro" id="IPR022385">
    <property type="entry name" value="Rhs_assc_core"/>
</dbReference>
<dbReference type="SMART" id="SM00135">
    <property type="entry name" value="LY"/>
    <property type="match status" value="3"/>
</dbReference>
<dbReference type="PANTHER" id="PTHR32305:SF15">
    <property type="entry name" value="PROTEIN RHSA-RELATED"/>
    <property type="match status" value="1"/>
</dbReference>
<organism evidence="8 9">
    <name type="scientific">Kolteria novifilia</name>
    <dbReference type="NCBI Taxonomy" id="2527975"/>
    <lineage>
        <taxon>Bacteria</taxon>
        <taxon>Pseudomonadati</taxon>
        <taxon>Planctomycetota</taxon>
        <taxon>Planctomycetia</taxon>
        <taxon>Kolteriales</taxon>
        <taxon>Kolteriaceae</taxon>
        <taxon>Kolteria</taxon>
    </lineage>
</organism>
<dbReference type="Gene3D" id="2.130.10.10">
    <property type="entry name" value="YVTN repeat-like/Quinoprotein amine dehydrogenase"/>
    <property type="match status" value="2"/>
</dbReference>
<dbReference type="InterPro" id="IPR011658">
    <property type="entry name" value="PA14_dom"/>
</dbReference>
<evidence type="ECO:0000313" key="8">
    <source>
        <dbReference type="EMBL" id="QDU59615.1"/>
    </source>
</evidence>
<gene>
    <name evidence="8" type="primary">wapA_1</name>
    <name evidence="8" type="ORF">Pan216_04460</name>
</gene>
<dbReference type="Gene3D" id="2.180.10.10">
    <property type="entry name" value="RHS repeat-associated core"/>
    <property type="match status" value="3"/>
</dbReference>
<dbReference type="Pfam" id="PF05593">
    <property type="entry name" value="RHS_repeat"/>
    <property type="match status" value="3"/>
</dbReference>
<feature type="repeat" description="NHL" evidence="5">
    <location>
        <begin position="2275"/>
        <end position="2303"/>
    </location>
</feature>
<proteinExistence type="inferred from homology"/>
<dbReference type="EC" id="3.1.-.-" evidence="8"/>
<evidence type="ECO:0000256" key="5">
    <source>
        <dbReference type="PROSITE-ProRule" id="PRU00504"/>
    </source>
</evidence>
<dbReference type="SUPFAM" id="SSF63829">
    <property type="entry name" value="Calcium-dependent phosphotriesterase"/>
    <property type="match status" value="2"/>
</dbReference>
<dbReference type="NCBIfam" id="TIGR03696">
    <property type="entry name" value="Rhs_assc_core"/>
    <property type="match status" value="1"/>
</dbReference>
<sequence>MRIPLSILPVQTSREKSSKGTRNHARPPHFGLEALEPRETPTDYAWSSLPFLPALFGLTPQAMADSEEQPSVQRRTNSTTPPSMPIVEAEPGLGEEGEVDSRSTRRSRLRRDPAVFASQVSTTHDDTSEVKDELNPLPDDIFSVSDASSGSSGSARRSDSFVGFADQQRPTAPLESSRIEMFGGLGGDGGGNTGNFSVSGPSPQFLSDAEEAVSVGEDLIAAPLVTEPLAPAQTQMASMTSLPSEITLNATVRDFMDSHPDFEGSSTGLTTGLVESTLGSDDDPVFAGPDGSGAITSSATFDQWYEDVAGVNTKTTLPLTLTETSAGSGIYGYSSNSFFPIDNQLFGNEGRSHNFHFTLELDSRFTYRGGETFSFTGDDDLWVFVNDELVVDLGGVHGAASGSVDLDTLGLTLGETYSFDLFFAERHTTQSNFQIETSIELVTEPPTIEGLPALVNDDVITDLIQLDGINDEILVRLADEDGQLGKPQRYASGGAAPSAVVTGDLIGDWRTDIAIGHTDGSVTFLENVGAGTFQPRADLTVTGLGVVTSIAAEDFDSDGDLDLIVNGTDRVIQLVNDHVAPASAIVNGDFSEGTTGWTTTTSVDVDNEVAWLNEDDTNLLTTISQEFVVPGGATTLSFDLLSLGLDPQEDGSIPDAFEASLLESSTNVSLVPTIGSGTTSFFNANPDDETRMGSGVTVADTRITLDVSGLAAGTVATLYFDLIGNPSDKGSAAAIDNVELLPLDVGQEGFSAITLTAPAGITGEAATGDVDSDTFADAVVADDTGALLAVYLGDGAGVLTYTDPATLTAGEQTAASELFTNDTTRQELLIEEIPDEVGRFFVVDSATASTFHYDTSGNLLTETLLGTLTQPRGVTSNSTGSTRWTASQDGTVLVTQRDGTILAEWTATEAVDISGIATDETNLWLLDAGRGRVDYFEERAATINGSHTADGGFLLDAANASPSGITTDGSTIWISDDVADAVFLYDTAGTLLGQWTLDGANLDASGLTLNPAGVALGSTELWVVDRADAMVYYYEAGLAQLNGSLSATGTFNLAVGNASPEGIADPVNQIGLDERVFDLISVAGELDEWSFSASTGQQILVQAALGSDKGFHLQLASPTGNVLIDGPFDSSGPILLNETGDFTLTVSGNAVGEYAFRIWEVESGENPPAAALVEYDGLVDASTSSVAVFSNTTFQRQDDELLVDMLSANIGSERLGPVVVAAVDRVAPATSSLVNPADIHLDGRPIVAFAGDRHAPGLIPGSVSETHTIRFTSSDGLRFTPYLDLLAPDNSAPVFTSSPIVSVQEGSTYTYPPSVVDYDDDPLRFSLLSTPSGLDIDPDTGELFWAPAESDLGRHSVEILVEDGRGGAARQAFTVQVNPSGNADPTFTSLPNALSVLVDSQLSAAVIADDTDGDMVSYAILDGPSGLVIGQNTGVLSWAPSAAELGEHTVTVLAVDGRGGSATANVSIEVISVPSASISGVTFYDKNGDGSQQFGDLLVASRNTDSISRFSIDAGAYVGLAVPVGFGGLNGPNGIAVGPDGYLYANSADPDQVLRFDLTTTSALSPFGSGVGMSVPNGLAFGPSGDLYVADFQIDQIIQLSGQDGSLVRSLSHPALDGPGGITLGPDGFLYVGGYYSDNVLKLDPELGVAVPFVASGSGGLNGVKGLTFGPSGDLFVSSSVNSHILRFDAQSGAFIESFASGSGLGDPFGIEFGPDGHLYVGNHAGNNVLKFDGTTGDYLATLDPVGSINYPTFLTVSPESEARVGHQGVFIDTNNNGIRDEGEHFTTTNGSGEYRFDGLAPGHYAVVIETSDEWHANSTSTQILVVGTGESSIADFALSREQLVPPGSISGSVFDDKDGDGTQTTGDLLVASRNTDSVSRFDIATGAYTDLAVPVGFGGLNAPNGVAIGPDGYLYVNSADTDEVLRYDLTTGSALGSFGSNAGLSVPNGLAFDLGGEVYVADYQANQVIQLSGIDGSFVRSMTFPELSGPGGITLGPDGCLYVGGYASDNVLKLDPATGTAVPFVTSGSGGLDGVAGLTFGPSGDLFVASSLNNRVLRYDGASGHFVDVFAFGGGMGGPFGLAFGPDRHLYVANRSGNNVLKFDGRSGVHLATLDSGGTINYPTFLTMSSDSEWGLLNRVVFLDSDGDGLRGEGEVFTFTDEFGHYAFEGLAPGDYVVAVEAEYGWQPTGSSTKVVSVSSGQDTTTEFGSQSIAGIDPASIEGHVFNDRDGDGQQNGSTLLVSSSDSDSVTSFDAGTGEPLGALFSVRHGGIWSPHGLSYGPDGNLYVSDAGNDRVLRYTPSGTFLDVFASGGGLDSSHGLVFGSHGVLYVAGFLSDDVHQFDATTGAWLGNLSLPSTDGTSALAFGPDGWLYIAGFASSNVLRYDPVTGVSETFVASGSGGLHGADGLTFGQDGNLYVASRYTDNVLRYDGLTGTFLDTFATGGGLADPFGLDFGPDGDLYVSNRGSDNVLRYDGQSGQFLGVFATGGIDRPTYLLFPDTAEGSLEGWTVFLDYDGDGRRDFNESWTLTDRYGQYVFPNLQPGNYTVALEAPPLWLVTTPSSGRYTHSLIAGQTVNTDNFGLRFDEGASSNQPPMFSGTPETVSVVGDLYTYSPSAIDPEGQDVYLELLAGPAGMVLDEVGGTLSWVPVADQVGPHDVTVRAYDEIGDWSDLTITVTAYDGLTIDSQPVQFAMDGQPYAYAVTVVDPSDQVLQYYLDDAPGGMSIDIETGLLEWMPTSADVGSNLVTVRVANGGGRDAYQSFSLKVLASTELSLIGNPPTTNTAGEPYRYRFTAEGEIGPVDFELVESPSTMTIDSRSGILSWFPDLSDIGGHVVTVRAHDEFGRSDEVSYSLEITADVEAPSVSILTSKALVGPDEVVTIEVIARDNLAVSSLIVTSSGIPISLDAQNQAELSFAMSGVQGVSATAVDAAGNEAVAFQTIRVFDPADTTPPVVTITSPQPGDTITYLTDVVGTVTDDNLEFVELALADYSALGRIAPGYIDLSFKTFARIEAAGQTTIDGVLGTIDPTILENDGYVLRVLAQDVNGLIWMEHLELSVEGNAKIGHFTMSVTDLEVPLAGIPITVGRTYDTRQADDAGDFGFGWTLDIADGEIRETVRNVEAERTSGLFGATPFRIGTRVYLTGPDGERGGYTFDPVPEGGALGTLWRPRFIADPGVFHELSVDPVPLQQSADGTFALYLFGLNWNPSVYTLTTKDGTEYRYDQFNGLQTVTARTGVTLTYTDEGIFSSVGESILFERDALGRITAVIDPAGNRITYAYNGAGELVSVTDQESNVTSYSYLDDPLHYLDEVIDDDCGCSSTVPSIRNEYDEQGRISNTYDALGYSVTSEYDLANNTEIIGDRLGNETTLIFDDRGNIIQEIDPEGHSTSYTYDADGNELTVTNGRGFTTTQTYDDRGNVLTVTDHLSNVTTFTYDSFSRLLTAEDALGATIQYIYDSSGHLIETIDQAGHSSLLAYDTFGRITQTTNPSGFATTYTYSDPSDRPSQITDDDGSQMLMEYNVFGNRVHLTDQLGFVTTWEYDKTGLPVLIRNRNGEETRLEYTIHNQVSRVTDSLGNETTFEYDDNGNVISDTDATGAQRLYSYDRQGNIVELTDRNLRTTTFTYDKNNRLTSESWRESDGTLVNELFWGYDEVGNVLTTSDNFSSLSYTYDELDRVLSEDNLGTPNAPNVVLTYTYDAIGDRLTVSDNSGVVVTSTYDERQLPISYTWAGAGLDDVRVELAYDESRHLEDVRRFSDASGVTLVGRTHYGYDNAGRTETIDHTDALDNVLTGYTYEYNLASQVVRSTHHGNAYDYQYDDFGQITEVFIDSILADTFAYDDNGNRSDVDTIIGANNELLEDAEFLYVYDAEGNLVEKTLKATGETTSYAYDHRNRLLRTTISSSGGVILHELTYVYDTSGRRITEIRDGNVEHHTYNELNTWADFNTNGTILARYLIGEGIDELLARWKPSEGVSWYLTDRLGTVHDLVNHAGQVINHIDYNAFGTPIAQTNALSGDRFLFTGREFEPLTGGYNFRFREYNPTTGRFLSRDPLGFGAGDTNLYRYVGNSPLSAIDPLGLAAMSEKAVHKRLQALKREAVKCLGQYLEGVFIDSAVQFAIQGITGLSGQGVYLWYNGEQVYTGKTLNHRDRRNAWKSALNKGGSTLNKHIAIRLSKELKESDLFRIEQFLKNRLEALFPKDIVKNVRNPAKNNPWPC</sequence>
<dbReference type="InterPro" id="IPR013783">
    <property type="entry name" value="Ig-like_fold"/>
</dbReference>
<dbReference type="KEGG" id="knv:Pan216_04460"/>
<dbReference type="Pfam" id="PF05345">
    <property type="entry name" value="He_PIG"/>
    <property type="match status" value="5"/>
</dbReference>
<keyword evidence="3" id="KW-0677">Repeat</keyword>
<dbReference type="GO" id="GO:0005509">
    <property type="term" value="F:calcium ion binding"/>
    <property type="evidence" value="ECO:0007669"/>
    <property type="project" value="InterPro"/>
</dbReference>
<dbReference type="InterPro" id="IPR013517">
    <property type="entry name" value="FG-GAP"/>
</dbReference>
<evidence type="ECO:0000256" key="1">
    <source>
        <dbReference type="ARBA" id="ARBA00008709"/>
    </source>
</evidence>
<dbReference type="GO" id="GO:0016020">
    <property type="term" value="C:membrane"/>
    <property type="evidence" value="ECO:0007669"/>
    <property type="project" value="InterPro"/>
</dbReference>
<dbReference type="Pfam" id="PF07691">
    <property type="entry name" value="PA14"/>
    <property type="match status" value="1"/>
</dbReference>
<feature type="region of interest" description="Disordered" evidence="6">
    <location>
        <begin position="63"/>
        <end position="174"/>
    </location>
</feature>
<evidence type="ECO:0000259" key="7">
    <source>
        <dbReference type="PROSITE" id="PS51820"/>
    </source>
</evidence>
<dbReference type="SUPFAM" id="SSF69318">
    <property type="entry name" value="Integrin alpha N-terminal domain"/>
    <property type="match status" value="1"/>
</dbReference>
<dbReference type="InterPro" id="IPR006644">
    <property type="entry name" value="Cadg"/>
</dbReference>
<dbReference type="Pfam" id="PF25023">
    <property type="entry name" value="TEN_YD-shell"/>
    <property type="match status" value="2"/>
</dbReference>
<evidence type="ECO:0000313" key="9">
    <source>
        <dbReference type="Proteomes" id="UP000317093"/>
    </source>
</evidence>
<dbReference type="Gene3D" id="2.40.10.500">
    <property type="match status" value="3"/>
</dbReference>
<evidence type="ECO:0000256" key="3">
    <source>
        <dbReference type="ARBA" id="ARBA00022737"/>
    </source>
</evidence>
<evidence type="ECO:0000256" key="6">
    <source>
        <dbReference type="SAM" id="MobiDB-lite"/>
    </source>
</evidence>
<dbReference type="InterPro" id="IPR000033">
    <property type="entry name" value="LDLR_classB_rpt"/>
</dbReference>
<dbReference type="Pfam" id="PF13517">
    <property type="entry name" value="FG-GAP_3"/>
    <property type="match status" value="1"/>
</dbReference>
<dbReference type="EMBL" id="CP036279">
    <property type="protein sequence ID" value="QDU59615.1"/>
    <property type="molecule type" value="Genomic_DNA"/>
</dbReference>
<dbReference type="NCBIfam" id="TIGR02148">
    <property type="entry name" value="Fibro_Slime"/>
    <property type="match status" value="1"/>
</dbReference>
<dbReference type="Gene3D" id="2.60.40.10">
    <property type="entry name" value="Immunoglobulins"/>
    <property type="match status" value="8"/>
</dbReference>
<dbReference type="SMART" id="SM00758">
    <property type="entry name" value="PA14"/>
    <property type="match status" value="1"/>
</dbReference>
<keyword evidence="2" id="KW-0732">Signal</keyword>
<accession>A0A518AY09</accession>